<evidence type="ECO:0000256" key="5">
    <source>
        <dbReference type="ARBA" id="ARBA00023136"/>
    </source>
</evidence>
<evidence type="ECO:0000256" key="4">
    <source>
        <dbReference type="ARBA" id="ARBA00022737"/>
    </source>
</evidence>
<dbReference type="Pfam" id="PF13927">
    <property type="entry name" value="Ig_3"/>
    <property type="match status" value="3"/>
</dbReference>
<dbReference type="InParanoid" id="A0A1S3HT36"/>
<comment type="subcellular location">
    <subcellularLocation>
        <location evidence="1">Cell membrane</location>
    </subcellularLocation>
</comment>
<dbReference type="SUPFAM" id="SSF48726">
    <property type="entry name" value="Immunoglobulin"/>
    <property type="match status" value="3"/>
</dbReference>
<evidence type="ECO:0000313" key="10">
    <source>
        <dbReference type="Proteomes" id="UP000085678"/>
    </source>
</evidence>
<dbReference type="OrthoDB" id="9972932at2759"/>
<dbReference type="SMART" id="SM00406">
    <property type="entry name" value="IGv"/>
    <property type="match status" value="3"/>
</dbReference>
<evidence type="ECO:0000256" key="7">
    <source>
        <dbReference type="ARBA" id="ARBA00023180"/>
    </source>
</evidence>
<evidence type="ECO:0000313" key="11">
    <source>
        <dbReference type="RefSeq" id="XP_013389202.1"/>
    </source>
</evidence>
<organism evidence="10 11">
    <name type="scientific">Lingula anatina</name>
    <name type="common">Brachiopod</name>
    <name type="synonym">Lingula unguis</name>
    <dbReference type="NCBI Taxonomy" id="7574"/>
    <lineage>
        <taxon>Eukaryota</taxon>
        <taxon>Metazoa</taxon>
        <taxon>Spiralia</taxon>
        <taxon>Lophotrochozoa</taxon>
        <taxon>Brachiopoda</taxon>
        <taxon>Linguliformea</taxon>
        <taxon>Lingulata</taxon>
        <taxon>Lingulida</taxon>
        <taxon>Linguloidea</taxon>
        <taxon>Lingulidae</taxon>
        <taxon>Lingula</taxon>
    </lineage>
</organism>
<dbReference type="AlphaFoldDB" id="A0A1S3HT36"/>
<dbReference type="InterPro" id="IPR003598">
    <property type="entry name" value="Ig_sub2"/>
</dbReference>
<dbReference type="PANTHER" id="PTHR45080:SF33">
    <property type="entry name" value="IG-LIKE DOMAIN-CONTAINING PROTEIN"/>
    <property type="match status" value="1"/>
</dbReference>
<dbReference type="GO" id="GO:0050808">
    <property type="term" value="P:synapse organization"/>
    <property type="evidence" value="ECO:0007669"/>
    <property type="project" value="TreeGrafter"/>
</dbReference>
<evidence type="ECO:0000256" key="2">
    <source>
        <dbReference type="ARBA" id="ARBA00022475"/>
    </source>
</evidence>
<accession>A0A1S3HT36</accession>
<evidence type="ECO:0000259" key="9">
    <source>
        <dbReference type="PROSITE" id="PS50835"/>
    </source>
</evidence>
<dbReference type="InterPro" id="IPR007110">
    <property type="entry name" value="Ig-like_dom"/>
</dbReference>
<dbReference type="PROSITE" id="PS50835">
    <property type="entry name" value="IG_LIKE"/>
    <property type="match status" value="3"/>
</dbReference>
<feature type="domain" description="Ig-like" evidence="9">
    <location>
        <begin position="149"/>
        <end position="234"/>
    </location>
</feature>
<feature type="domain" description="Ig-like" evidence="9">
    <location>
        <begin position="36"/>
        <end position="127"/>
    </location>
</feature>
<dbReference type="InterPro" id="IPR036179">
    <property type="entry name" value="Ig-like_dom_sf"/>
</dbReference>
<reference evidence="11" key="1">
    <citation type="submission" date="2025-08" db="UniProtKB">
        <authorList>
            <consortium name="RefSeq"/>
        </authorList>
    </citation>
    <scope>IDENTIFICATION</scope>
    <source>
        <tissue evidence="11">Gonads</tissue>
    </source>
</reference>
<evidence type="ECO:0000256" key="1">
    <source>
        <dbReference type="ARBA" id="ARBA00004236"/>
    </source>
</evidence>
<dbReference type="InterPro" id="IPR003599">
    <property type="entry name" value="Ig_sub"/>
</dbReference>
<dbReference type="GO" id="GO:0008046">
    <property type="term" value="F:axon guidance receptor activity"/>
    <property type="evidence" value="ECO:0007669"/>
    <property type="project" value="TreeGrafter"/>
</dbReference>
<dbReference type="GO" id="GO:0005886">
    <property type="term" value="C:plasma membrane"/>
    <property type="evidence" value="ECO:0007669"/>
    <property type="project" value="UniProtKB-SubCell"/>
</dbReference>
<keyword evidence="5" id="KW-0472">Membrane</keyword>
<dbReference type="InterPro" id="IPR013106">
    <property type="entry name" value="Ig_V-set"/>
</dbReference>
<dbReference type="GO" id="GO:0030424">
    <property type="term" value="C:axon"/>
    <property type="evidence" value="ECO:0007669"/>
    <property type="project" value="TreeGrafter"/>
</dbReference>
<dbReference type="InterPro" id="IPR013783">
    <property type="entry name" value="Ig-like_fold"/>
</dbReference>
<dbReference type="Gene3D" id="2.60.40.10">
    <property type="entry name" value="Immunoglobulins"/>
    <property type="match status" value="3"/>
</dbReference>
<keyword evidence="8" id="KW-0393">Immunoglobulin domain</keyword>
<dbReference type="GO" id="GO:0043025">
    <property type="term" value="C:neuronal cell body"/>
    <property type="evidence" value="ECO:0007669"/>
    <property type="project" value="TreeGrafter"/>
</dbReference>
<keyword evidence="2" id="KW-1003">Cell membrane</keyword>
<dbReference type="KEGG" id="lak:106157941"/>
<sequence>MFTYETHVHKWAINQLISFFSVAGCGSNSGQSGSQTKITQEIIPEVVAIAGTARLTCVVSQLQSNVIHWYHEDRHLYAGDQEVIFDHEEQRYEIEITTDPENQNTLSTLVINQLEQSDSGQYICKVTIQGTNPSLYPCKVGLLTIPVRPYIIHAPASVEVERGKDVNLTCTAAGTPTPVVTWTRLNGSPLPLPGEVYSLSNTTLSLRNVTRDAGGSYRCTANNDVNQPAEATVKLVVAFKPTGKASFKERYQAPGSFEVTLECIISGEPLPEFAWYRVSADGYRQKLHTDNDYSIEVVSGHGYPNMDVSDSFLYLRIFDVESTDYGRYECEGYNKYGRTTSTVMLLESDECQGPACPNLGPSIRSGCEINLPSVISVILMLTAAVCLVRYE</sequence>
<evidence type="ECO:0000256" key="6">
    <source>
        <dbReference type="ARBA" id="ARBA00023157"/>
    </source>
</evidence>
<protein>
    <submittedName>
        <fullName evidence="11">Neurotrimin-like</fullName>
    </submittedName>
</protein>
<dbReference type="PANTHER" id="PTHR45080">
    <property type="entry name" value="CONTACTIN 5"/>
    <property type="match status" value="1"/>
</dbReference>
<keyword evidence="4" id="KW-0677">Repeat</keyword>
<evidence type="ECO:0000256" key="8">
    <source>
        <dbReference type="ARBA" id="ARBA00023319"/>
    </source>
</evidence>
<keyword evidence="6" id="KW-1015">Disulfide bond</keyword>
<feature type="domain" description="Ig-like" evidence="9">
    <location>
        <begin position="241"/>
        <end position="341"/>
    </location>
</feature>
<dbReference type="GeneID" id="106157941"/>
<proteinExistence type="predicted"/>
<keyword evidence="10" id="KW-1185">Reference proteome</keyword>
<dbReference type="RefSeq" id="XP_013389202.1">
    <property type="nucleotide sequence ID" value="XM_013533748.1"/>
</dbReference>
<dbReference type="SMART" id="SM00408">
    <property type="entry name" value="IGc2"/>
    <property type="match status" value="3"/>
</dbReference>
<dbReference type="STRING" id="7574.A0A1S3HT36"/>
<dbReference type="Proteomes" id="UP000085678">
    <property type="component" value="Unplaced"/>
</dbReference>
<keyword evidence="7" id="KW-0325">Glycoprotein</keyword>
<name>A0A1S3HT36_LINAN</name>
<dbReference type="FunFam" id="2.60.40.10:FF:000328">
    <property type="entry name" value="CLUMA_CG000981, isoform A"/>
    <property type="match status" value="1"/>
</dbReference>
<evidence type="ECO:0000256" key="3">
    <source>
        <dbReference type="ARBA" id="ARBA00022729"/>
    </source>
</evidence>
<gene>
    <name evidence="11" type="primary">LOC106157941</name>
</gene>
<dbReference type="SMART" id="SM00409">
    <property type="entry name" value="IG"/>
    <property type="match status" value="3"/>
</dbReference>
<keyword evidence="3" id="KW-0732">Signal</keyword>
<dbReference type="InterPro" id="IPR050958">
    <property type="entry name" value="Cell_Adh-Cytoskel_Orgn"/>
</dbReference>
<dbReference type="GO" id="GO:0007156">
    <property type="term" value="P:homophilic cell adhesion via plasma membrane adhesion molecules"/>
    <property type="evidence" value="ECO:0007669"/>
    <property type="project" value="TreeGrafter"/>
</dbReference>